<protein>
    <submittedName>
        <fullName evidence="1">Uncharacterized protein</fullName>
    </submittedName>
</protein>
<dbReference type="Proteomes" id="UP000499080">
    <property type="component" value="Unassembled WGS sequence"/>
</dbReference>
<comment type="caution">
    <text evidence="1">The sequence shown here is derived from an EMBL/GenBank/DDBJ whole genome shotgun (WGS) entry which is preliminary data.</text>
</comment>
<evidence type="ECO:0000313" key="2">
    <source>
        <dbReference type="Proteomes" id="UP000499080"/>
    </source>
</evidence>
<dbReference type="AlphaFoldDB" id="A0A4Y2IHR9"/>
<dbReference type="EMBL" id="BGPR01002682">
    <property type="protein sequence ID" value="GBM77313.1"/>
    <property type="molecule type" value="Genomic_DNA"/>
</dbReference>
<sequence length="104" mass="11485">MAVGLSRLFIAGAGYPGAENMLSGQENSGPVQETCTVRETVTNPGFLCDLSHVVYSYAEKQGRITSRKMSLNATATVRWIDGLRCYYSGFSSRSLCRRFNEISF</sequence>
<organism evidence="1 2">
    <name type="scientific">Araneus ventricosus</name>
    <name type="common">Orbweaver spider</name>
    <name type="synonym">Epeira ventricosa</name>
    <dbReference type="NCBI Taxonomy" id="182803"/>
    <lineage>
        <taxon>Eukaryota</taxon>
        <taxon>Metazoa</taxon>
        <taxon>Ecdysozoa</taxon>
        <taxon>Arthropoda</taxon>
        <taxon>Chelicerata</taxon>
        <taxon>Arachnida</taxon>
        <taxon>Araneae</taxon>
        <taxon>Araneomorphae</taxon>
        <taxon>Entelegynae</taxon>
        <taxon>Araneoidea</taxon>
        <taxon>Araneidae</taxon>
        <taxon>Araneus</taxon>
    </lineage>
</organism>
<gene>
    <name evidence="1" type="ORF">AVEN_91416_1</name>
</gene>
<proteinExistence type="predicted"/>
<accession>A0A4Y2IHR9</accession>
<evidence type="ECO:0000313" key="1">
    <source>
        <dbReference type="EMBL" id="GBM77313.1"/>
    </source>
</evidence>
<reference evidence="1 2" key="1">
    <citation type="journal article" date="2019" name="Sci. Rep.">
        <title>Orb-weaving spider Araneus ventricosus genome elucidates the spidroin gene catalogue.</title>
        <authorList>
            <person name="Kono N."/>
            <person name="Nakamura H."/>
            <person name="Ohtoshi R."/>
            <person name="Moran D.A.P."/>
            <person name="Shinohara A."/>
            <person name="Yoshida Y."/>
            <person name="Fujiwara M."/>
            <person name="Mori M."/>
            <person name="Tomita M."/>
            <person name="Arakawa K."/>
        </authorList>
    </citation>
    <scope>NUCLEOTIDE SEQUENCE [LARGE SCALE GENOMIC DNA]</scope>
</reference>
<keyword evidence="2" id="KW-1185">Reference proteome</keyword>
<name>A0A4Y2IHR9_ARAVE</name>